<proteinExistence type="predicted"/>
<evidence type="ECO:0000256" key="1">
    <source>
        <dbReference type="SAM" id="Phobius"/>
    </source>
</evidence>
<keyword evidence="1" id="KW-1133">Transmembrane helix</keyword>
<dbReference type="Proteomes" id="UP001432099">
    <property type="component" value="Chromosome"/>
</dbReference>
<keyword evidence="1" id="KW-0472">Membrane</keyword>
<protein>
    <recommendedName>
        <fullName evidence="4">DUF3784 domain-containing protein</fullName>
    </recommendedName>
</protein>
<accession>A0ABN6ZAF5</accession>
<organism evidence="2 3">
    <name type="scientific">Turicibacter faecis</name>
    <dbReference type="NCBI Taxonomy" id="2963365"/>
    <lineage>
        <taxon>Bacteria</taxon>
        <taxon>Bacillati</taxon>
        <taxon>Bacillota</taxon>
        <taxon>Erysipelotrichia</taxon>
        <taxon>Erysipelotrichales</taxon>
        <taxon>Turicibacteraceae</taxon>
        <taxon>Turicibacter</taxon>
    </lineage>
</organism>
<keyword evidence="3" id="KW-1185">Reference proteome</keyword>
<dbReference type="RefSeq" id="WP_161832592.1">
    <property type="nucleotide sequence ID" value="NZ_AP028127.1"/>
</dbReference>
<evidence type="ECO:0008006" key="4">
    <source>
        <dbReference type="Google" id="ProtNLM"/>
    </source>
</evidence>
<evidence type="ECO:0000313" key="2">
    <source>
        <dbReference type="EMBL" id="BEH90834.1"/>
    </source>
</evidence>
<keyword evidence="1" id="KW-0812">Transmembrane</keyword>
<dbReference type="EMBL" id="AP028127">
    <property type="protein sequence ID" value="BEH90834.1"/>
    <property type="molecule type" value="Genomic_DNA"/>
</dbReference>
<dbReference type="Pfam" id="PF12650">
    <property type="entry name" value="DUF3784"/>
    <property type="match status" value="1"/>
</dbReference>
<evidence type="ECO:0000313" key="3">
    <source>
        <dbReference type="Proteomes" id="UP001432099"/>
    </source>
</evidence>
<feature type="transmembrane region" description="Helical" evidence="1">
    <location>
        <begin position="62"/>
        <end position="80"/>
    </location>
</feature>
<dbReference type="InterPro" id="IPR017259">
    <property type="entry name" value="UCP037672"/>
</dbReference>
<feature type="transmembrane region" description="Helical" evidence="1">
    <location>
        <begin position="6"/>
        <end position="28"/>
    </location>
</feature>
<reference evidence="2" key="1">
    <citation type="journal article" date="2024" name="Int. J. Syst. Evol. Microbiol.">
        <title>Turicibacter faecis sp. nov., isolated from faeces of heart failure mouse model.</title>
        <authorList>
            <person name="Imamura Y."/>
            <person name="Motooka D."/>
            <person name="Nakajima Y."/>
            <person name="Ito S."/>
            <person name="Kitakaze M."/>
            <person name="Iida T."/>
            <person name="Nakamura S."/>
        </authorList>
    </citation>
    <scope>NUCLEOTIDE SEQUENCE</scope>
    <source>
        <strain evidence="2">TC023</strain>
    </source>
</reference>
<name>A0ABN6ZAF5_9FIRM</name>
<sequence>MNMDGVAFYSCLSLAGLFFLLALLLMLLGEKGAILISGFNTWPKSKRDMYDKRKLVSDQARLLWIWAIILSMGAVLSYFISPYFGLVAFILWLILAFKDVHWDANRAFEKYRKSPHSEHKK</sequence>
<gene>
    <name evidence="2" type="ORF">T23_09360</name>
</gene>